<reference evidence="5 6" key="1">
    <citation type="journal article" date="2005" name="Nature">
        <title>The genome of the social amoeba Dictyostelium discoideum.</title>
        <authorList>
            <consortium name="The Dictyostelium discoideum Sequencing Consortium"/>
            <person name="Eichinger L."/>
            <person name="Pachebat J.A."/>
            <person name="Glockner G."/>
            <person name="Rajandream M.A."/>
            <person name="Sucgang R."/>
            <person name="Berriman M."/>
            <person name="Song J."/>
            <person name="Olsen R."/>
            <person name="Szafranski K."/>
            <person name="Xu Q."/>
            <person name="Tunggal B."/>
            <person name="Kummerfeld S."/>
            <person name="Madera M."/>
            <person name="Konfortov B.A."/>
            <person name="Rivero F."/>
            <person name="Bankier A.T."/>
            <person name="Lehmann R."/>
            <person name="Hamlin N."/>
            <person name="Davies R."/>
            <person name="Gaudet P."/>
            <person name="Fey P."/>
            <person name="Pilcher K."/>
            <person name="Chen G."/>
            <person name="Saunders D."/>
            <person name="Sodergren E."/>
            <person name="Davis P."/>
            <person name="Kerhornou A."/>
            <person name="Nie X."/>
            <person name="Hall N."/>
            <person name="Anjard C."/>
            <person name="Hemphill L."/>
            <person name="Bason N."/>
            <person name="Farbrother P."/>
            <person name="Desany B."/>
            <person name="Just E."/>
            <person name="Morio T."/>
            <person name="Rost R."/>
            <person name="Churcher C."/>
            <person name="Cooper J."/>
            <person name="Haydock S."/>
            <person name="van Driessche N."/>
            <person name="Cronin A."/>
            <person name="Goodhead I."/>
            <person name="Muzny D."/>
            <person name="Mourier T."/>
            <person name="Pain A."/>
            <person name="Lu M."/>
            <person name="Harper D."/>
            <person name="Lindsay R."/>
            <person name="Hauser H."/>
            <person name="James K."/>
            <person name="Quiles M."/>
            <person name="Madan Babu M."/>
            <person name="Saito T."/>
            <person name="Buchrieser C."/>
            <person name="Wardroper A."/>
            <person name="Felder M."/>
            <person name="Thangavelu M."/>
            <person name="Johnson D."/>
            <person name="Knights A."/>
            <person name="Loulseged H."/>
            <person name="Mungall K."/>
            <person name="Oliver K."/>
            <person name="Price C."/>
            <person name="Quail M.A."/>
            <person name="Urushihara H."/>
            <person name="Hernandez J."/>
            <person name="Rabbinowitsch E."/>
            <person name="Steffen D."/>
            <person name="Sanders M."/>
            <person name="Ma J."/>
            <person name="Kohara Y."/>
            <person name="Sharp S."/>
            <person name="Simmonds M."/>
            <person name="Spiegler S."/>
            <person name="Tivey A."/>
            <person name="Sugano S."/>
            <person name="White B."/>
            <person name="Walker D."/>
            <person name="Woodward J."/>
            <person name="Winckler T."/>
            <person name="Tanaka Y."/>
            <person name="Shaulsky G."/>
            <person name="Schleicher M."/>
            <person name="Weinstock G."/>
            <person name="Rosenthal A."/>
            <person name="Cox E.C."/>
            <person name="Chisholm R.L."/>
            <person name="Gibbs R."/>
            <person name="Loomis W.F."/>
            <person name="Platzer M."/>
            <person name="Kay R.R."/>
            <person name="Williams J."/>
            <person name="Dear P.H."/>
            <person name="Noegel A.A."/>
            <person name="Barrell B."/>
            <person name="Kuspa A."/>
        </authorList>
    </citation>
    <scope>NUCLEOTIDE SEQUENCE [LARGE SCALE GENOMIC DNA]</scope>
    <source>
        <strain evidence="5 6">AX4</strain>
    </source>
</reference>
<organism evidence="5 6">
    <name type="scientific">Dictyostelium discoideum</name>
    <name type="common">Social amoeba</name>
    <dbReference type="NCBI Taxonomy" id="44689"/>
    <lineage>
        <taxon>Eukaryota</taxon>
        <taxon>Amoebozoa</taxon>
        <taxon>Evosea</taxon>
        <taxon>Eumycetozoa</taxon>
        <taxon>Dictyostelia</taxon>
        <taxon>Dictyosteliales</taxon>
        <taxon>Dictyosteliaceae</taxon>
        <taxon>Dictyostelium</taxon>
    </lineage>
</organism>
<dbReference type="KEGG" id="ddi:DDB_G0295675"/>
<evidence type="ECO:0000256" key="3">
    <source>
        <dbReference type="SAM" id="SignalP"/>
    </source>
</evidence>
<accession>B0G165</accession>
<dbReference type="PhylomeDB" id="B0G165"/>
<keyword evidence="2" id="KW-0812">Transmembrane</keyword>
<dbReference type="PANTHER" id="PTHR24032">
    <property type="entry name" value="EGF-LIKE DOMAIN-CONTAINING PROTEIN-RELATED-RELATED"/>
    <property type="match status" value="1"/>
</dbReference>
<feature type="domain" description="EGF-like" evidence="4">
    <location>
        <begin position="687"/>
        <end position="698"/>
    </location>
</feature>
<dbReference type="HOGENOM" id="CLU_343393_0_0_1"/>
<dbReference type="RefSeq" id="XP_001733028.1">
    <property type="nucleotide sequence ID" value="XM_001732976.1"/>
</dbReference>
<gene>
    <name evidence="5" type="ORF">DDB_G0295675</name>
</gene>
<dbReference type="InParanoid" id="B0G165"/>
<dbReference type="InterPro" id="IPR032675">
    <property type="entry name" value="LRR_dom_sf"/>
</dbReference>
<dbReference type="PANTHER" id="PTHR24032:SF20">
    <property type="entry name" value="EGF-LIKE DOMAIN-CONTAINING PROTEIN"/>
    <property type="match status" value="1"/>
</dbReference>
<dbReference type="EMBL" id="AAFI02000139">
    <property type="protein sequence ID" value="EDR41043.1"/>
    <property type="molecule type" value="Genomic_DNA"/>
</dbReference>
<dbReference type="Proteomes" id="UP000002195">
    <property type="component" value="Unassembled WGS sequence"/>
</dbReference>
<dbReference type="dictyBase" id="DDB_G0295675"/>
<evidence type="ECO:0000256" key="1">
    <source>
        <dbReference type="SAM" id="MobiDB-lite"/>
    </source>
</evidence>
<comment type="caution">
    <text evidence="5">The sequence shown here is derived from an EMBL/GenBank/DDBJ whole genome shotgun (WGS) entry which is preliminary data.</text>
</comment>
<feature type="signal peptide" evidence="3">
    <location>
        <begin position="1"/>
        <end position="23"/>
    </location>
</feature>
<dbReference type="SUPFAM" id="SSF52058">
    <property type="entry name" value="L domain-like"/>
    <property type="match status" value="1"/>
</dbReference>
<keyword evidence="3" id="KW-0732">Signal</keyword>
<dbReference type="PaxDb" id="44689-DDB0237879"/>
<evidence type="ECO:0000313" key="6">
    <source>
        <dbReference type="Proteomes" id="UP000002195"/>
    </source>
</evidence>
<dbReference type="InterPro" id="IPR000742">
    <property type="entry name" value="EGF"/>
</dbReference>
<evidence type="ECO:0000313" key="5">
    <source>
        <dbReference type="EMBL" id="EDR41043.1"/>
    </source>
</evidence>
<proteinExistence type="predicted"/>
<dbReference type="PROSITE" id="PS00022">
    <property type="entry name" value="EGF_1"/>
    <property type="match status" value="1"/>
</dbReference>
<evidence type="ECO:0000259" key="4">
    <source>
        <dbReference type="PROSITE" id="PS00022"/>
    </source>
</evidence>
<feature type="transmembrane region" description="Helical" evidence="2">
    <location>
        <begin position="764"/>
        <end position="783"/>
    </location>
</feature>
<feature type="compositionally biased region" description="Polar residues" evidence="1">
    <location>
        <begin position="816"/>
        <end position="825"/>
    </location>
</feature>
<evidence type="ECO:0000256" key="2">
    <source>
        <dbReference type="SAM" id="Phobius"/>
    </source>
</evidence>
<keyword evidence="2" id="KW-1133">Transmembrane helix</keyword>
<sequence length="825" mass="93557">MNNNIKYVFLIIVTLVFINNVYSESTKIGVLNKDDYDYIDKLVKDLFKENPFPILNVDKDKTYYDYCSKPLFKCNSETGHLSGMHLTYDADLCKIKSLKNEISKYDFTIMDSIELSLFPFGSPKILSKLNARTVKISRCHIDSLLIEPNPNTRDLFVDSNDNVKVVMKTMGMIENFTLTSSFVRNSSKTITFEVNEDEDEFNFKNWDVYSTNVPLFKYFHFDTLKLTILSNEGLDKTNKFEDYTEITNFYLYKYKYFDFDPIPFPSEIFIDNQETMFFGTTFRISPPNDYLDISKASSLLGLSFSNAEGFFYNDNNTLQFPFSKFPEELDQFFYKNNNQSTPLPDIQKLFENTKIRYLVLPNNKFSGKISPINIPSLINLDLSNNELVGKLGDWICGIDSLNVQHNILQGNVPICKICYGSGLSLIENNNYFDSRECNETILESLDITTKEYNISKTNEDKDEVYSMIYEYIVKGEGLAYGEHKFTTNLNDYNYTLGGWIQVGNTYKLNTTKMVESIDFFFNTSSPFSATFATKPDSKPRINSIIKTTDEVKDPKTDKYTIEGIFFSSLISDVSVSLLEEGDDEYLSHPCKVSESTFYSITASCPNELLLNLIQVKVGQLDTGRVEFNSSSSYSKMCKSECSDKVKANGGGCNYDVGLCKCHKSNCRSVTVEVTGQCLNDDNGDAYCSCNERWEGTLCEIGTCFGYDGCNSPKGECDKATSMCHCLDKNFNNDYCNGTRTIPDGKNNNNNNNNNGGDGENGPSYAVGVIFLFVVIIGVAIFIYKRYIDGSSKSTTSNGVKFKVLSSKQEDDEEDNLSTTRKGYEE</sequence>
<dbReference type="GeneID" id="8627102"/>
<keyword evidence="6" id="KW-1185">Reference proteome</keyword>
<dbReference type="Gene3D" id="3.80.10.10">
    <property type="entry name" value="Ribonuclease Inhibitor"/>
    <property type="match status" value="1"/>
</dbReference>
<protein>
    <recommendedName>
        <fullName evidence="4">EGF-like domain-containing protein</fullName>
    </recommendedName>
</protein>
<feature type="chain" id="PRO_5002750135" description="EGF-like domain-containing protein" evidence="3">
    <location>
        <begin position="24"/>
        <end position="825"/>
    </location>
</feature>
<feature type="region of interest" description="Disordered" evidence="1">
    <location>
        <begin position="800"/>
        <end position="825"/>
    </location>
</feature>
<dbReference type="InterPro" id="IPR053331">
    <property type="entry name" value="EGF-like_comC"/>
</dbReference>
<dbReference type="SMR" id="B0G165"/>
<dbReference type="AlphaFoldDB" id="B0G165"/>
<keyword evidence="2" id="KW-0472">Membrane</keyword>
<name>B0G165_DICDI</name>
<dbReference type="VEuPathDB" id="AmoebaDB:DDB_G0295675"/>